<evidence type="ECO:0000313" key="2">
    <source>
        <dbReference type="EMBL" id="KAF9572855.1"/>
    </source>
</evidence>
<reference evidence="2" key="1">
    <citation type="journal article" date="2020" name="Fungal Divers.">
        <title>Resolving the Mortierellaceae phylogeny through synthesis of multi-gene phylogenetics and phylogenomics.</title>
        <authorList>
            <person name="Vandepol N."/>
            <person name="Liber J."/>
            <person name="Desiro A."/>
            <person name="Na H."/>
            <person name="Kennedy M."/>
            <person name="Barry K."/>
            <person name="Grigoriev I.V."/>
            <person name="Miller A.N."/>
            <person name="O'Donnell K."/>
            <person name="Stajich J.E."/>
            <person name="Bonito G."/>
        </authorList>
    </citation>
    <scope>NUCLEOTIDE SEQUENCE</scope>
    <source>
        <strain evidence="2">KOD1015</strain>
    </source>
</reference>
<dbReference type="OrthoDB" id="2449989at2759"/>
<comment type="caution">
    <text evidence="2">The sequence shown here is derived from an EMBL/GenBank/DDBJ whole genome shotgun (WGS) entry which is preliminary data.</text>
</comment>
<feature type="compositionally biased region" description="Acidic residues" evidence="1">
    <location>
        <begin position="286"/>
        <end position="297"/>
    </location>
</feature>
<feature type="non-terminal residue" evidence="2">
    <location>
        <position position="1"/>
    </location>
</feature>
<protein>
    <submittedName>
        <fullName evidence="2">Uncharacterized protein</fullName>
    </submittedName>
</protein>
<dbReference type="AlphaFoldDB" id="A0A9P6FK82"/>
<evidence type="ECO:0000313" key="3">
    <source>
        <dbReference type="Proteomes" id="UP000780801"/>
    </source>
</evidence>
<evidence type="ECO:0000256" key="1">
    <source>
        <dbReference type="SAM" id="MobiDB-lite"/>
    </source>
</evidence>
<proteinExistence type="predicted"/>
<sequence>MTPLNESVVPTTTAIIQMLSDSTPQPSLFTLLIESTKVDVPPYSNLHFRCLSSELQVNIFVFSTRKKTKVFRSEGATVSIGIIQHIDSYLGTKQYLALGMSRDYSIQPPIPREPPTPPHHSHYPLAIYRRGARRYSCSKKRKVDDVADVDVQEAFKRARHEYVATRIKGCLLKGKDKEEACQSLIVTKRLPLNIKKSAFDVMRASNEAAKDLSRGSLDKKLGKDGSINQWNSYVQSNFQSLWEAEEEARAKVSSKGKGRADSNDSTETAAGPSSGGGSSSRRWGGEDDDDDNDDDNGGSDGGRGLEEENGPDLKEYRTCTATLQQILRQDLCAGDKERVRILLEKSQETMTVVSEE</sequence>
<organism evidence="2 3">
    <name type="scientific">Lunasporangiospora selenospora</name>
    <dbReference type="NCBI Taxonomy" id="979761"/>
    <lineage>
        <taxon>Eukaryota</taxon>
        <taxon>Fungi</taxon>
        <taxon>Fungi incertae sedis</taxon>
        <taxon>Mucoromycota</taxon>
        <taxon>Mortierellomycotina</taxon>
        <taxon>Mortierellomycetes</taxon>
        <taxon>Mortierellales</taxon>
        <taxon>Mortierellaceae</taxon>
        <taxon>Lunasporangiospora</taxon>
    </lineage>
</organism>
<gene>
    <name evidence="2" type="ORF">BGW38_008480</name>
</gene>
<keyword evidence="3" id="KW-1185">Reference proteome</keyword>
<dbReference type="Proteomes" id="UP000780801">
    <property type="component" value="Unassembled WGS sequence"/>
</dbReference>
<name>A0A9P6FK82_9FUNG</name>
<feature type="compositionally biased region" description="Basic and acidic residues" evidence="1">
    <location>
        <begin position="303"/>
        <end position="316"/>
    </location>
</feature>
<feature type="region of interest" description="Disordered" evidence="1">
    <location>
        <begin position="252"/>
        <end position="316"/>
    </location>
</feature>
<dbReference type="EMBL" id="JAABOA010005857">
    <property type="protein sequence ID" value="KAF9572855.1"/>
    <property type="molecule type" value="Genomic_DNA"/>
</dbReference>
<accession>A0A9P6FK82</accession>